<evidence type="ECO:0000313" key="1">
    <source>
        <dbReference type="EMBL" id="OAS23705.1"/>
    </source>
</evidence>
<gene>
    <name evidence="1" type="ORF">A5481_16300</name>
</gene>
<organism evidence="1 2">
    <name type="scientific">Methylobacterium platani</name>
    <dbReference type="NCBI Taxonomy" id="427683"/>
    <lineage>
        <taxon>Bacteria</taxon>
        <taxon>Pseudomonadati</taxon>
        <taxon>Pseudomonadota</taxon>
        <taxon>Alphaproteobacteria</taxon>
        <taxon>Hyphomicrobiales</taxon>
        <taxon>Methylobacteriaceae</taxon>
        <taxon>Methylobacterium</taxon>
    </lineage>
</organism>
<sequence length="223" mass="24483">MFRGLAIPASQRDDVMGRIAATGFVGDEGRWSIIHQHPGEVDALFEQEDLDTKVTRPDGVMHPKVVCACGEIDGASYYACSHNRSADDDAPIIVEFDVPLGDVAIDGRDFLYTAFQFARPEAAREALLAAFGPRVLRYADKAWSADDQGKRIALCDLAIHDPAVIEAHHSNRTVIAGRYGTVFRNAFTVVCPVAPERIRSVRSAPERFAVPQAVFSLRDMIGR</sequence>
<dbReference type="EMBL" id="LWHQ01000030">
    <property type="protein sequence ID" value="OAS23705.1"/>
    <property type="molecule type" value="Genomic_DNA"/>
</dbReference>
<evidence type="ECO:0000313" key="2">
    <source>
        <dbReference type="Proteomes" id="UP000078316"/>
    </source>
</evidence>
<comment type="caution">
    <text evidence="1">The sequence shown here is derived from an EMBL/GenBank/DDBJ whole genome shotgun (WGS) entry which is preliminary data.</text>
</comment>
<reference evidence="1 2" key="1">
    <citation type="submission" date="2016-04" db="EMBL/GenBank/DDBJ databases">
        <authorList>
            <person name="Evans L.H."/>
            <person name="Alamgir A."/>
            <person name="Owens N."/>
            <person name="Weber N.D."/>
            <person name="Virtaneva K."/>
            <person name="Barbian K."/>
            <person name="Babar A."/>
            <person name="Rosenke K."/>
        </authorList>
    </citation>
    <scope>NUCLEOTIDE SEQUENCE [LARGE SCALE GENOMIC DNA]</scope>
    <source>
        <strain evidence="1 2">PMB02</strain>
    </source>
</reference>
<dbReference type="Proteomes" id="UP000078316">
    <property type="component" value="Unassembled WGS sequence"/>
</dbReference>
<proteinExistence type="predicted"/>
<accession>A0A179S8C0</accession>
<protein>
    <submittedName>
        <fullName evidence="1">Uncharacterized protein</fullName>
    </submittedName>
</protein>
<dbReference type="AlphaFoldDB" id="A0A179S8C0"/>
<name>A0A179S8C0_9HYPH</name>